<dbReference type="VEuPathDB" id="FungiDB:LCOR_01275.1"/>
<dbReference type="Pfam" id="PF07859">
    <property type="entry name" value="Abhydrolase_3"/>
    <property type="match status" value="2"/>
</dbReference>
<dbReference type="PANTHER" id="PTHR48081:SF19">
    <property type="entry name" value="AB HYDROLASE SUPERFAMILY PROTEIN C4A8.06C"/>
    <property type="match status" value="1"/>
</dbReference>
<evidence type="ECO:0000256" key="3">
    <source>
        <dbReference type="PROSITE-ProRule" id="PRU10038"/>
    </source>
</evidence>
<feature type="domain" description="Alpha/beta hydrolase fold-3" evidence="5">
    <location>
        <begin position="273"/>
        <end position="398"/>
    </location>
</feature>
<dbReference type="InterPro" id="IPR029058">
    <property type="entry name" value="AB_hydrolase_fold"/>
</dbReference>
<dbReference type="InterPro" id="IPR050300">
    <property type="entry name" value="GDXG_lipolytic_enzyme"/>
</dbReference>
<feature type="domain" description="Alpha/beta hydrolase fold-3" evidence="5">
    <location>
        <begin position="435"/>
        <end position="496"/>
    </location>
</feature>
<evidence type="ECO:0000313" key="6">
    <source>
        <dbReference type="EMBL" id="CDH49533.1"/>
    </source>
</evidence>
<proteinExistence type="inferred from homology"/>
<dbReference type="InterPro" id="IPR013094">
    <property type="entry name" value="AB_hydrolase_3"/>
</dbReference>
<dbReference type="PANTHER" id="PTHR48081">
    <property type="entry name" value="AB HYDROLASE SUPERFAMILY PROTEIN C4A8.06C"/>
    <property type="match status" value="1"/>
</dbReference>
<evidence type="ECO:0000256" key="2">
    <source>
        <dbReference type="ARBA" id="ARBA00022801"/>
    </source>
</evidence>
<dbReference type="Gene3D" id="3.40.50.1820">
    <property type="entry name" value="alpha/beta hydrolase"/>
    <property type="match status" value="1"/>
</dbReference>
<name>A0A068RHA3_9FUNG</name>
<evidence type="ECO:0000259" key="5">
    <source>
        <dbReference type="Pfam" id="PF07859"/>
    </source>
</evidence>
<evidence type="ECO:0000313" key="7">
    <source>
        <dbReference type="Proteomes" id="UP000027586"/>
    </source>
</evidence>
<reference evidence="6" key="1">
    <citation type="submission" date="2013-08" db="EMBL/GenBank/DDBJ databases">
        <title>Gene expansion shapes genome architecture in the human pathogen Lichtheimia corymbifera: an evolutionary genomics analysis in the ancient terrestrial Mucorales (Mucoromycotina).</title>
        <authorList>
            <person name="Schwartze V.U."/>
            <person name="Winter S."/>
            <person name="Shelest E."/>
            <person name="Marcet-Houben M."/>
            <person name="Horn F."/>
            <person name="Wehner S."/>
            <person name="Hoffmann K."/>
            <person name="Riege K."/>
            <person name="Sammeth M."/>
            <person name="Nowrousian M."/>
            <person name="Valiante V."/>
            <person name="Linde J."/>
            <person name="Jacobsen I.D."/>
            <person name="Marz M."/>
            <person name="Brakhage A.A."/>
            <person name="Gabaldon T."/>
            <person name="Bocker S."/>
            <person name="Voigt K."/>
        </authorList>
    </citation>
    <scope>NUCLEOTIDE SEQUENCE [LARGE SCALE GENOMIC DNA]</scope>
    <source>
        <strain evidence="6">FSU 9682</strain>
    </source>
</reference>
<dbReference type="GO" id="GO:0016787">
    <property type="term" value="F:hydrolase activity"/>
    <property type="evidence" value="ECO:0007669"/>
    <property type="project" value="UniProtKB-KW"/>
</dbReference>
<evidence type="ECO:0000256" key="1">
    <source>
        <dbReference type="ARBA" id="ARBA00010515"/>
    </source>
</evidence>
<evidence type="ECO:0000256" key="4">
    <source>
        <dbReference type="SAM" id="MobiDB-lite"/>
    </source>
</evidence>
<dbReference type="STRING" id="1263082.A0A068RHA3"/>
<dbReference type="PROSITE" id="PS01174">
    <property type="entry name" value="LIPASE_GDXG_SER"/>
    <property type="match status" value="1"/>
</dbReference>
<dbReference type="AlphaFoldDB" id="A0A068RHA3"/>
<feature type="region of interest" description="Disordered" evidence="4">
    <location>
        <begin position="422"/>
        <end position="443"/>
    </location>
</feature>
<feature type="active site" evidence="3">
    <location>
        <position position="354"/>
    </location>
</feature>
<organism evidence="6 7">
    <name type="scientific">Lichtheimia corymbifera JMRC:FSU:9682</name>
    <dbReference type="NCBI Taxonomy" id="1263082"/>
    <lineage>
        <taxon>Eukaryota</taxon>
        <taxon>Fungi</taxon>
        <taxon>Fungi incertae sedis</taxon>
        <taxon>Mucoromycota</taxon>
        <taxon>Mucoromycotina</taxon>
        <taxon>Mucoromycetes</taxon>
        <taxon>Mucorales</taxon>
        <taxon>Lichtheimiaceae</taxon>
        <taxon>Lichtheimia</taxon>
    </lineage>
</organism>
<feature type="compositionally biased region" description="Basic and acidic residues" evidence="4">
    <location>
        <begin position="425"/>
        <end position="443"/>
    </location>
</feature>
<gene>
    <name evidence="6" type="ORF">LCOR_01275.1</name>
</gene>
<dbReference type="SUPFAM" id="SSF53474">
    <property type="entry name" value="alpha/beta-Hydrolases"/>
    <property type="match status" value="1"/>
</dbReference>
<feature type="region of interest" description="Disordered" evidence="4">
    <location>
        <begin position="555"/>
        <end position="588"/>
    </location>
</feature>
<sequence length="632" mass="70993">MSHGIPKTAKGRGDHNSPMKLDSVMRMAAITQKPTLFHVPYSTTISSSSSFFFFSLLPFHPHPPPPPTIMVSPIRIKRFNKSALARSKFGYKTSAKDTTSTTTGERNRISLRKSQIADPVKKKRKEPTTGIPPRLWGHLVPPMPLITSTIYRHYAKGPPAPSWSLTFDITIAIITDFLRRSSNKTVEDLQALTTSKGLPVPSDMTREKVYVPQDFRIQAGKHLGALLTPEDELNIGWDWRSDYTRSFELRGEWLYAKKNSKQQQQQQRPKRTIFYIHGGAYYLGSYKIYRQLSSKLAKLSDASVFAFNYRLAPQHPFPAAVEDVLAAYLYLIDPPSDSGAEPVDPKDIVIAGDSAGGGLTFALLLAIRDAGLPVPAGAMTLSPWVDLTHSFPSIIHNLQTDFLPPIGFKHAHSEALDYTLLPQNEKTRSNLENNQHDNKDTRDKDLERIQFYAGNEVLKHPWVSPVFDPHHLRGLPPLLIQTGTSERLHDEAVYSALQASSHFNGDDDDSSFAPTSVKLEMFVDQPHVFQIILPTRSSVAAIERLCHFAKSITPDNKDNVKHEDGDDGYHDNLSVSTISPRGHESNTTEELLASFADGTKWNEWKRRLARPSLRDRLEEVQHAVSQLLHKEH</sequence>
<keyword evidence="2" id="KW-0378">Hydrolase</keyword>
<feature type="compositionally biased region" description="Basic and acidic residues" evidence="4">
    <location>
        <begin position="555"/>
        <end position="570"/>
    </location>
</feature>
<accession>A0A068RHA3</accession>
<protein>
    <submittedName>
        <fullName evidence="6">Lipase esterase family protein</fullName>
    </submittedName>
</protein>
<dbReference type="OrthoDB" id="408631at2759"/>
<keyword evidence="7" id="KW-1185">Reference proteome</keyword>
<dbReference type="InterPro" id="IPR033140">
    <property type="entry name" value="Lipase_GDXG_put_SER_AS"/>
</dbReference>
<comment type="similarity">
    <text evidence="1">Belongs to the 'GDXG' lipolytic enzyme family.</text>
</comment>
<comment type="caution">
    <text evidence="6">The sequence shown here is derived from an EMBL/GenBank/DDBJ whole genome shotgun (WGS) entry which is preliminary data.</text>
</comment>
<dbReference type="EMBL" id="CBTN010000003">
    <property type="protein sequence ID" value="CDH49533.1"/>
    <property type="molecule type" value="Genomic_DNA"/>
</dbReference>
<dbReference type="Proteomes" id="UP000027586">
    <property type="component" value="Unassembled WGS sequence"/>
</dbReference>